<keyword evidence="4" id="KW-1133">Transmembrane helix</keyword>
<dbReference type="GO" id="GO:0016757">
    <property type="term" value="F:glycosyltransferase activity"/>
    <property type="evidence" value="ECO:0007669"/>
    <property type="project" value="UniProtKB-KW"/>
</dbReference>
<dbReference type="Pfam" id="PF00535">
    <property type="entry name" value="Glycos_transf_2"/>
    <property type="match status" value="1"/>
</dbReference>
<evidence type="ECO:0000313" key="6">
    <source>
        <dbReference type="EMBL" id="MBB6122489.1"/>
    </source>
</evidence>
<evidence type="ECO:0000256" key="2">
    <source>
        <dbReference type="ARBA" id="ARBA00022676"/>
    </source>
</evidence>
<dbReference type="PANTHER" id="PTHR43179:SF12">
    <property type="entry name" value="GALACTOFURANOSYLTRANSFERASE GLFT2"/>
    <property type="match status" value="1"/>
</dbReference>
<keyword evidence="2" id="KW-0328">Glycosyltransferase</keyword>
<dbReference type="AlphaFoldDB" id="A0A841IU94"/>
<keyword evidence="4" id="KW-0812">Transmembrane</keyword>
<dbReference type="EMBL" id="JACIJP010000001">
    <property type="protein sequence ID" value="MBB6122489.1"/>
    <property type="molecule type" value="Genomic_DNA"/>
</dbReference>
<feature type="domain" description="Glycosyltransferase 2-like" evidence="5">
    <location>
        <begin position="20"/>
        <end position="130"/>
    </location>
</feature>
<protein>
    <submittedName>
        <fullName evidence="6">GT2 family glycosyltransferase</fullName>
    </submittedName>
</protein>
<gene>
    <name evidence="6" type="ORF">FHS92_000196</name>
</gene>
<reference evidence="6 7" key="1">
    <citation type="submission" date="2020-08" db="EMBL/GenBank/DDBJ databases">
        <title>Genomic Encyclopedia of Type Strains, Phase IV (KMG-IV): sequencing the most valuable type-strain genomes for metagenomic binning, comparative biology and taxonomic classification.</title>
        <authorList>
            <person name="Goeker M."/>
        </authorList>
    </citation>
    <scope>NUCLEOTIDE SEQUENCE [LARGE SCALE GENOMIC DNA]</scope>
    <source>
        <strain evidence="6 7">DSM 102255</strain>
    </source>
</reference>
<dbReference type="Gene3D" id="3.90.550.10">
    <property type="entry name" value="Spore Coat Polysaccharide Biosynthesis Protein SpsA, Chain A"/>
    <property type="match status" value="1"/>
</dbReference>
<proteinExistence type="inferred from homology"/>
<keyword evidence="7" id="KW-1185">Reference proteome</keyword>
<evidence type="ECO:0000259" key="5">
    <source>
        <dbReference type="Pfam" id="PF00535"/>
    </source>
</evidence>
<comment type="caution">
    <text evidence="6">The sequence shown here is derived from an EMBL/GenBank/DDBJ whole genome shotgun (WGS) entry which is preliminary data.</text>
</comment>
<keyword evidence="4" id="KW-0472">Membrane</keyword>
<accession>A0A841IU94</accession>
<organism evidence="6 7">
    <name type="scientific">Sphingobium subterraneum</name>
    <dbReference type="NCBI Taxonomy" id="627688"/>
    <lineage>
        <taxon>Bacteria</taxon>
        <taxon>Pseudomonadati</taxon>
        <taxon>Pseudomonadota</taxon>
        <taxon>Alphaproteobacteria</taxon>
        <taxon>Sphingomonadales</taxon>
        <taxon>Sphingomonadaceae</taxon>
        <taxon>Sphingobium</taxon>
    </lineage>
</organism>
<dbReference type="PANTHER" id="PTHR43179">
    <property type="entry name" value="RHAMNOSYLTRANSFERASE WBBL"/>
    <property type="match status" value="1"/>
</dbReference>
<evidence type="ECO:0000256" key="4">
    <source>
        <dbReference type="SAM" id="Phobius"/>
    </source>
</evidence>
<sequence length="341" mass="36916">MSLPPSSDAGSVGIVAIGRNEGARFVACLASLPRGLPVVYVDSGSTDGSLKRARESGASVVNLDTSTGFTAARARNAGLYRLLADHPSIQYVQFIDGDCALDADWLTAGLAALTKEPGLAVVFGRRREMHPEASIYNAQCDREWDVPVGEVRACGGDALMRVAAVTAVGGYTEALIAGEEPDLCLRMRAKGWKIRRIAAEMTRHDADIHDIRSWWRRTKRSGHAYAEHVWIHGKNADPSWVRQCASLAIWGLAFPAFALVGLFAALVAPVALVVPTAILMLYLVQFARLRAHLRRGGLTPGAARADAALLLLGKVAQVSGALSFLWHRLTRRRSALIEYKR</sequence>
<dbReference type="CDD" id="cd00761">
    <property type="entry name" value="Glyco_tranf_GTA_type"/>
    <property type="match status" value="1"/>
</dbReference>
<dbReference type="SUPFAM" id="SSF53448">
    <property type="entry name" value="Nucleotide-diphospho-sugar transferases"/>
    <property type="match status" value="1"/>
</dbReference>
<dbReference type="Proteomes" id="UP000552700">
    <property type="component" value="Unassembled WGS sequence"/>
</dbReference>
<comment type="similarity">
    <text evidence="1">Belongs to the glycosyltransferase 2 family.</text>
</comment>
<dbReference type="RefSeq" id="WP_184076677.1">
    <property type="nucleotide sequence ID" value="NZ_JACIJP010000001.1"/>
</dbReference>
<dbReference type="InterPro" id="IPR029044">
    <property type="entry name" value="Nucleotide-diphossugar_trans"/>
</dbReference>
<feature type="transmembrane region" description="Helical" evidence="4">
    <location>
        <begin position="252"/>
        <end position="284"/>
    </location>
</feature>
<evidence type="ECO:0000313" key="7">
    <source>
        <dbReference type="Proteomes" id="UP000552700"/>
    </source>
</evidence>
<evidence type="ECO:0000256" key="1">
    <source>
        <dbReference type="ARBA" id="ARBA00006739"/>
    </source>
</evidence>
<dbReference type="InterPro" id="IPR001173">
    <property type="entry name" value="Glyco_trans_2-like"/>
</dbReference>
<keyword evidence="3 6" id="KW-0808">Transferase</keyword>
<name>A0A841IU94_9SPHN</name>
<evidence type="ECO:0000256" key="3">
    <source>
        <dbReference type="ARBA" id="ARBA00022679"/>
    </source>
</evidence>